<name>A0ACC0C4S9_CATRO</name>
<sequence length="481" mass="54772">MGIEEKKIMIKLYCPSMAKIVQLVAWEEQKLDLGSIARAFGLDPATIKINGHFIGRGVDFIASSVTWKSLLSFFSVRGLSTGTSESDALTVDGKLSKLGSKRAHDPATSGDAEITGKQVGRSCPSKELQLGHIDFVGNKRLKENNAGMQEIRRDGVSKSIVNKRFPCNYMIENMKRVREEELVASLCKRIKLVLFKNMYNLGDYIIFFISVLLVVLGCRAYRVVPFDNNYEVTWGNDHFMSDQGRQVQISLDQSSGAGFNSKQSYGSGSFHMRIKAPPRDCAGVVTAFYLTSIGKNHDELDIEFLGDREGKPYRMQTNIYTNGVGDREQRVLLWFDPSADYHNYTISWNPHQIVFYIDTMPIRVFKNTKIPGHYPSQPMKVTASIWNGDSWATDGGRAKIDWSQAPFKAHFEDFNINGCPCDVNNNIEHCSSSKYWWNSRRFWNLNAVEQKLYEYVKKNYLYYDYCSDKARYPLPPPECNL</sequence>
<dbReference type="EMBL" id="CM044701">
    <property type="protein sequence ID" value="KAI5679958.1"/>
    <property type="molecule type" value="Genomic_DNA"/>
</dbReference>
<evidence type="ECO:0000313" key="2">
    <source>
        <dbReference type="Proteomes" id="UP001060085"/>
    </source>
</evidence>
<protein>
    <submittedName>
        <fullName evidence="1">Uncharacterized protein</fullName>
    </submittedName>
</protein>
<dbReference type="Proteomes" id="UP001060085">
    <property type="component" value="Linkage Group LG01"/>
</dbReference>
<accession>A0ACC0C4S9</accession>
<evidence type="ECO:0000313" key="1">
    <source>
        <dbReference type="EMBL" id="KAI5679958.1"/>
    </source>
</evidence>
<proteinExistence type="predicted"/>
<gene>
    <name evidence="1" type="ORF">M9H77_01185</name>
</gene>
<reference evidence="2" key="1">
    <citation type="journal article" date="2023" name="Nat. Plants">
        <title>Single-cell RNA sequencing provides a high-resolution roadmap for understanding the multicellular compartmentation of specialized metabolism.</title>
        <authorList>
            <person name="Sun S."/>
            <person name="Shen X."/>
            <person name="Li Y."/>
            <person name="Li Y."/>
            <person name="Wang S."/>
            <person name="Li R."/>
            <person name="Zhang H."/>
            <person name="Shen G."/>
            <person name="Guo B."/>
            <person name="Wei J."/>
            <person name="Xu J."/>
            <person name="St-Pierre B."/>
            <person name="Chen S."/>
            <person name="Sun C."/>
        </authorList>
    </citation>
    <scope>NUCLEOTIDE SEQUENCE [LARGE SCALE GENOMIC DNA]</scope>
</reference>
<organism evidence="1 2">
    <name type="scientific">Catharanthus roseus</name>
    <name type="common">Madagascar periwinkle</name>
    <name type="synonym">Vinca rosea</name>
    <dbReference type="NCBI Taxonomy" id="4058"/>
    <lineage>
        <taxon>Eukaryota</taxon>
        <taxon>Viridiplantae</taxon>
        <taxon>Streptophyta</taxon>
        <taxon>Embryophyta</taxon>
        <taxon>Tracheophyta</taxon>
        <taxon>Spermatophyta</taxon>
        <taxon>Magnoliopsida</taxon>
        <taxon>eudicotyledons</taxon>
        <taxon>Gunneridae</taxon>
        <taxon>Pentapetalae</taxon>
        <taxon>asterids</taxon>
        <taxon>lamiids</taxon>
        <taxon>Gentianales</taxon>
        <taxon>Apocynaceae</taxon>
        <taxon>Rauvolfioideae</taxon>
        <taxon>Vinceae</taxon>
        <taxon>Catharanthinae</taxon>
        <taxon>Catharanthus</taxon>
    </lineage>
</organism>
<keyword evidence="2" id="KW-1185">Reference proteome</keyword>
<comment type="caution">
    <text evidence="1">The sequence shown here is derived from an EMBL/GenBank/DDBJ whole genome shotgun (WGS) entry which is preliminary data.</text>
</comment>